<feature type="domain" description="Carrier" evidence="1">
    <location>
        <begin position="484"/>
        <end position="563"/>
    </location>
</feature>
<dbReference type="Gene3D" id="3.30.300.30">
    <property type="match status" value="1"/>
</dbReference>
<name>A0A7X0SE20_9CLOT</name>
<comment type="caution">
    <text evidence="2">The sequence shown here is derived from an EMBL/GenBank/DDBJ whole genome shotgun (WGS) entry which is preliminary data.</text>
</comment>
<dbReference type="InterPro" id="IPR036736">
    <property type="entry name" value="ACP-like_sf"/>
</dbReference>
<dbReference type="PANTHER" id="PTHR45527">
    <property type="entry name" value="NONRIBOSOMAL PEPTIDE SYNTHETASE"/>
    <property type="match status" value="1"/>
</dbReference>
<dbReference type="PROSITE" id="PS50075">
    <property type="entry name" value="CARRIER"/>
    <property type="match status" value="1"/>
</dbReference>
<dbReference type="EMBL" id="JACKWY010000008">
    <property type="protein sequence ID" value="MBB6715795.1"/>
    <property type="molecule type" value="Genomic_DNA"/>
</dbReference>
<dbReference type="InterPro" id="IPR020845">
    <property type="entry name" value="AMP-binding_CS"/>
</dbReference>
<dbReference type="InterPro" id="IPR042099">
    <property type="entry name" value="ANL_N_sf"/>
</dbReference>
<evidence type="ECO:0000259" key="1">
    <source>
        <dbReference type="PROSITE" id="PS50075"/>
    </source>
</evidence>
<protein>
    <submittedName>
        <fullName evidence="2">Non-ribosomal peptide synthetase</fullName>
    </submittedName>
</protein>
<dbReference type="AlphaFoldDB" id="A0A7X0SE20"/>
<evidence type="ECO:0000313" key="3">
    <source>
        <dbReference type="Proteomes" id="UP000585258"/>
    </source>
</evidence>
<gene>
    <name evidence="2" type="ORF">H7E68_13880</name>
</gene>
<dbReference type="PROSITE" id="PS00455">
    <property type="entry name" value="AMP_BINDING"/>
    <property type="match status" value="1"/>
</dbReference>
<dbReference type="SUPFAM" id="SSF56801">
    <property type="entry name" value="Acetyl-CoA synthetase-like"/>
    <property type="match status" value="1"/>
</dbReference>
<dbReference type="RefSeq" id="WP_185164982.1">
    <property type="nucleotide sequence ID" value="NZ_JACKWY010000008.1"/>
</dbReference>
<organism evidence="2 3">
    <name type="scientific">Clostridium gasigenes</name>
    <dbReference type="NCBI Taxonomy" id="94869"/>
    <lineage>
        <taxon>Bacteria</taxon>
        <taxon>Bacillati</taxon>
        <taxon>Bacillota</taxon>
        <taxon>Clostridia</taxon>
        <taxon>Eubacteriales</taxon>
        <taxon>Clostridiaceae</taxon>
        <taxon>Clostridium</taxon>
    </lineage>
</organism>
<dbReference type="InterPro" id="IPR000873">
    <property type="entry name" value="AMP-dep_synth/lig_dom"/>
</dbReference>
<dbReference type="Pfam" id="PF00501">
    <property type="entry name" value="AMP-binding"/>
    <property type="match status" value="1"/>
</dbReference>
<dbReference type="GO" id="GO:0044550">
    <property type="term" value="P:secondary metabolite biosynthetic process"/>
    <property type="evidence" value="ECO:0007669"/>
    <property type="project" value="TreeGrafter"/>
</dbReference>
<dbReference type="SUPFAM" id="SSF47336">
    <property type="entry name" value="ACP-like"/>
    <property type="match status" value="1"/>
</dbReference>
<sequence>MSIVSRILNNVDSNSKIYQNDKEYSYRELINLSHRISNIIQNFEEQYIILKVSGSLHDIATILAIWNCDKIYVPVRVNVPEEKLKLIQDVVVNYKVISFDDEKMYVDGIECDISKSLDISKNVNNNNLMAYVIFTSGTTGIPKGVPIRHKNLEELFISCEDKFSFNENDTWINFHSLSFDFSIWEIFGCLLNSSNLVLLGDTKNIELDKVSKLIIEKGVTVLNQTPSVFTALSEYLLKSKEHSIRYLIFGGEKLNCLSIKKFYNNNIETKFINMYGITEVTIHATFHEITDIDFVNERESNIGVGLQNDNVFLVNQSRNRITSGEGEIVVSGSTVSKGYLNRESLGSNAVFQAKDGVQYYYSGDLGKYNDKNEIIYIGRKDLQIEKNGYRIELGEIKDAIISSGFLKNCEMDFYNDQIICYYKSEFYDLKQQDILMLNKKLRIYIEDYKIPNRYCAVEKFSTNENGKINVKKLRMNLLTNNDISNDLTLKEWLKKKVSKYTGRDYIHVSENISFVEMGVTSLQMISIHQEISDTFKLDKPFSVIDLFEYGTINKLCNYFEIKDEKIL</sequence>
<reference evidence="2 3" key="1">
    <citation type="submission" date="2020-08" db="EMBL/GenBank/DDBJ databases">
        <title>Clostridia isolated from Swiss meat.</title>
        <authorList>
            <person name="Wambui J."/>
            <person name="Stevens M.J.A."/>
            <person name="Stephan R."/>
        </authorList>
    </citation>
    <scope>NUCLEOTIDE SEQUENCE [LARGE SCALE GENOMIC DNA]</scope>
    <source>
        <strain evidence="2 3">CM001</strain>
    </source>
</reference>
<dbReference type="PANTHER" id="PTHR45527:SF1">
    <property type="entry name" value="FATTY ACID SYNTHASE"/>
    <property type="match status" value="1"/>
</dbReference>
<dbReference type="InterPro" id="IPR045851">
    <property type="entry name" value="AMP-bd_C_sf"/>
</dbReference>
<dbReference type="Pfam" id="PF00550">
    <property type="entry name" value="PP-binding"/>
    <property type="match status" value="1"/>
</dbReference>
<evidence type="ECO:0000313" key="2">
    <source>
        <dbReference type="EMBL" id="MBB6715795.1"/>
    </source>
</evidence>
<dbReference type="GO" id="GO:0043041">
    <property type="term" value="P:amino acid activation for nonribosomal peptide biosynthetic process"/>
    <property type="evidence" value="ECO:0007669"/>
    <property type="project" value="TreeGrafter"/>
</dbReference>
<dbReference type="Gene3D" id="1.10.1200.10">
    <property type="entry name" value="ACP-like"/>
    <property type="match status" value="1"/>
</dbReference>
<dbReference type="GO" id="GO:0005829">
    <property type="term" value="C:cytosol"/>
    <property type="evidence" value="ECO:0007669"/>
    <property type="project" value="TreeGrafter"/>
</dbReference>
<accession>A0A7X0SE20</accession>
<dbReference type="Proteomes" id="UP000585258">
    <property type="component" value="Unassembled WGS sequence"/>
</dbReference>
<dbReference type="GO" id="GO:0031177">
    <property type="term" value="F:phosphopantetheine binding"/>
    <property type="evidence" value="ECO:0007669"/>
    <property type="project" value="TreeGrafter"/>
</dbReference>
<proteinExistence type="predicted"/>
<dbReference type="Gene3D" id="3.40.50.12780">
    <property type="entry name" value="N-terminal domain of ligase-like"/>
    <property type="match status" value="1"/>
</dbReference>
<dbReference type="InterPro" id="IPR009081">
    <property type="entry name" value="PP-bd_ACP"/>
</dbReference>